<sequence length="454" mass="48809">MGRPVGRGHPDHVLLAASGAAQHNGRPAAGGPRVGRRGPGHRDVRVRSPSQDRIATGDSAHSRWHTDIARARGRCGDARGVRQRRRARAADRHRIQAFAAHGAHHRRRPGRRAGAAGGLARHGRGEVPRTEGVAVKRLAALVATAGLLAGCGLETTYTLPFEVGPGSITAIPELSGVDVAVGSKDFTESHVFGYIAEVALTAAGADVRDMTNIQGSNSARQALLTGDIDLSWDYTGTGWISYLANTTPIPDERAQYDAVRDADLAKNGVVWLPYSAVNNTYAFAVTQEFAKANNLKTTSDMAALIKKDPSKGIFCLETEFVSRQDGFPGVAKAYDFDPRAVQVKVFGTGTIYTATAGGNCNFGEVFTTDGRILALNLVVLEDDKKFFPQYNATITLRKDFNEAHPQVAQVMAPILAKLDNDTMRKLNAEVDVDGRDPAVVARDWLVHEGFVTAR</sequence>
<organism evidence="3 4">
    <name type="scientific">Kibdelosporangium aridum</name>
    <dbReference type="NCBI Taxonomy" id="2030"/>
    <lineage>
        <taxon>Bacteria</taxon>
        <taxon>Bacillati</taxon>
        <taxon>Actinomycetota</taxon>
        <taxon>Actinomycetes</taxon>
        <taxon>Pseudonocardiales</taxon>
        <taxon>Pseudonocardiaceae</taxon>
        <taxon>Kibdelosporangium</taxon>
    </lineage>
</organism>
<dbReference type="GO" id="GO:0043190">
    <property type="term" value="C:ATP-binding cassette (ABC) transporter complex"/>
    <property type="evidence" value="ECO:0007669"/>
    <property type="project" value="InterPro"/>
</dbReference>
<dbReference type="OrthoDB" id="9781705at2"/>
<evidence type="ECO:0000313" key="4">
    <source>
        <dbReference type="Proteomes" id="UP000287547"/>
    </source>
</evidence>
<dbReference type="SUPFAM" id="SSF53850">
    <property type="entry name" value="Periplasmic binding protein-like II"/>
    <property type="match status" value="1"/>
</dbReference>
<feature type="region of interest" description="Disordered" evidence="1">
    <location>
        <begin position="18"/>
        <end position="61"/>
    </location>
</feature>
<evidence type="ECO:0000256" key="1">
    <source>
        <dbReference type="SAM" id="MobiDB-lite"/>
    </source>
</evidence>
<dbReference type="AlphaFoldDB" id="A0A428YZ42"/>
<evidence type="ECO:0000313" key="3">
    <source>
        <dbReference type="EMBL" id="RSM75968.1"/>
    </source>
</evidence>
<dbReference type="InterPro" id="IPR007210">
    <property type="entry name" value="ABC_Gly_betaine_transp_sub-bd"/>
</dbReference>
<dbReference type="GO" id="GO:0022857">
    <property type="term" value="F:transmembrane transporter activity"/>
    <property type="evidence" value="ECO:0007669"/>
    <property type="project" value="InterPro"/>
</dbReference>
<evidence type="ECO:0000259" key="2">
    <source>
        <dbReference type="Pfam" id="PF04069"/>
    </source>
</evidence>
<dbReference type="Gene3D" id="3.40.190.10">
    <property type="entry name" value="Periplasmic binding protein-like II"/>
    <property type="match status" value="1"/>
</dbReference>
<feature type="region of interest" description="Disordered" evidence="1">
    <location>
        <begin position="100"/>
        <end position="125"/>
    </location>
</feature>
<feature type="domain" description="ABC-type glycine betaine transport system substrate-binding" evidence="2">
    <location>
        <begin position="178"/>
        <end position="445"/>
    </location>
</feature>
<feature type="compositionally biased region" description="Basic residues" evidence="1">
    <location>
        <begin position="102"/>
        <end position="111"/>
    </location>
</feature>
<dbReference type="Proteomes" id="UP000287547">
    <property type="component" value="Unassembled WGS sequence"/>
</dbReference>
<accession>A0A428YZ42</accession>
<reference evidence="3 4" key="1">
    <citation type="submission" date="2018-05" db="EMBL/GenBank/DDBJ databases">
        <title>Evolution of GPA BGCs.</title>
        <authorList>
            <person name="Waglechner N."/>
            <person name="Wright G.D."/>
        </authorList>
    </citation>
    <scope>NUCLEOTIDE SEQUENCE [LARGE SCALE GENOMIC DNA]</scope>
    <source>
        <strain evidence="3 4">A82846</strain>
    </source>
</reference>
<comment type="caution">
    <text evidence="3">The sequence shown here is derived from an EMBL/GenBank/DDBJ whole genome shotgun (WGS) entry which is preliminary data.</text>
</comment>
<dbReference type="CDD" id="cd13611">
    <property type="entry name" value="PBP2_YehZ"/>
    <property type="match status" value="1"/>
</dbReference>
<dbReference type="EMBL" id="QHKI01000045">
    <property type="protein sequence ID" value="RSM75968.1"/>
    <property type="molecule type" value="Genomic_DNA"/>
</dbReference>
<name>A0A428YZ42_KIBAR</name>
<dbReference type="Gene3D" id="3.40.190.120">
    <property type="entry name" value="Osmoprotection protein (prox), domain 2"/>
    <property type="match status" value="1"/>
</dbReference>
<proteinExistence type="predicted"/>
<protein>
    <submittedName>
        <fullName evidence="3">Glycine/betaine ABC transporter substrate-binding protein</fullName>
    </submittedName>
</protein>
<dbReference type="Pfam" id="PF04069">
    <property type="entry name" value="OpuAC"/>
    <property type="match status" value="1"/>
</dbReference>
<gene>
    <name evidence="3" type="ORF">DMH04_37320</name>
</gene>